<dbReference type="EMBL" id="JABAYA010000081">
    <property type="protein sequence ID" value="KAF7726270.1"/>
    <property type="molecule type" value="Genomic_DNA"/>
</dbReference>
<feature type="repeat" description="Solcar" evidence="10">
    <location>
        <begin position="137"/>
        <end position="223"/>
    </location>
</feature>
<evidence type="ECO:0000256" key="9">
    <source>
        <dbReference type="ARBA" id="ARBA00023136"/>
    </source>
</evidence>
<evidence type="ECO:0008006" key="15">
    <source>
        <dbReference type="Google" id="ProtNLM"/>
    </source>
</evidence>
<organism evidence="13 14">
    <name type="scientific">Apophysomyces ossiformis</name>
    <dbReference type="NCBI Taxonomy" id="679940"/>
    <lineage>
        <taxon>Eukaryota</taxon>
        <taxon>Fungi</taxon>
        <taxon>Fungi incertae sedis</taxon>
        <taxon>Mucoromycota</taxon>
        <taxon>Mucoromycotina</taxon>
        <taxon>Mucoromycetes</taxon>
        <taxon>Mucorales</taxon>
        <taxon>Mucorineae</taxon>
        <taxon>Mucoraceae</taxon>
        <taxon>Apophysomyces</taxon>
    </lineage>
</organism>
<evidence type="ECO:0000256" key="1">
    <source>
        <dbReference type="ARBA" id="ARBA00004448"/>
    </source>
</evidence>
<evidence type="ECO:0000256" key="12">
    <source>
        <dbReference type="SAM" id="Phobius"/>
    </source>
</evidence>
<dbReference type="PROSITE" id="PS50920">
    <property type="entry name" value="SOLCAR"/>
    <property type="match status" value="3"/>
</dbReference>
<feature type="repeat" description="Solcar" evidence="10">
    <location>
        <begin position="238"/>
        <end position="328"/>
    </location>
</feature>
<dbReference type="SUPFAM" id="SSF103506">
    <property type="entry name" value="Mitochondrial carrier"/>
    <property type="match status" value="1"/>
</dbReference>
<evidence type="ECO:0000313" key="14">
    <source>
        <dbReference type="Proteomes" id="UP000605846"/>
    </source>
</evidence>
<dbReference type="Gene3D" id="1.50.40.10">
    <property type="entry name" value="Mitochondrial carrier domain"/>
    <property type="match status" value="1"/>
</dbReference>
<gene>
    <name evidence="13" type="ORF">EC973_008980</name>
</gene>
<evidence type="ECO:0000256" key="3">
    <source>
        <dbReference type="ARBA" id="ARBA00022448"/>
    </source>
</evidence>
<evidence type="ECO:0000256" key="8">
    <source>
        <dbReference type="ARBA" id="ARBA00023128"/>
    </source>
</evidence>
<evidence type="ECO:0000256" key="7">
    <source>
        <dbReference type="ARBA" id="ARBA00022989"/>
    </source>
</evidence>
<keyword evidence="8" id="KW-0496">Mitochondrion</keyword>
<keyword evidence="5" id="KW-0677">Repeat</keyword>
<dbReference type="Pfam" id="PF00153">
    <property type="entry name" value="Mito_carr"/>
    <property type="match status" value="3"/>
</dbReference>
<sequence>MDVIKMRLQTQHVQHSQHIPCCKTTLNGDINRCTWITPIKHKPRRLPAWPSHQIANIHECALDLNARLAAADAAFKNRLVFKGTWDGIYKIAKYEGATALWRGLSPALVMSVPGNVIYFVGYDYLRDGVRPYVTTSKKDYAPLVAGGVARTIAVAIISPIELFRTRLQAATGVNEFKKVLLGVTSMVEKEGLSALWRGLLPTLWRDVPFSAVYWMGYEEGKKAFQAIAHEHNGVIPLNDLHITFLSGALSGMFAATVTTPFDVAKTRRQVDAGRDNPTLKDGRVPAILKQIYKQDGIRGLFRGLSPRIAKVAPSCAIMISSYEVGKSFFAKSHQS</sequence>
<reference evidence="13" key="1">
    <citation type="submission" date="2020-01" db="EMBL/GenBank/DDBJ databases">
        <title>Genome Sequencing of Three Apophysomyces-Like Fungal Strains Confirms a Novel Fungal Genus in the Mucoromycota with divergent Burkholderia-like Endosymbiotic Bacteria.</title>
        <authorList>
            <person name="Stajich J.E."/>
            <person name="Macias A.M."/>
            <person name="Carter-House D."/>
            <person name="Lovett B."/>
            <person name="Kasson L.R."/>
            <person name="Berry K."/>
            <person name="Grigoriev I."/>
            <person name="Chang Y."/>
            <person name="Spatafora J."/>
            <person name="Kasson M.T."/>
        </authorList>
    </citation>
    <scope>NUCLEOTIDE SEQUENCE</scope>
    <source>
        <strain evidence="13">NRRL A-21654</strain>
    </source>
</reference>
<keyword evidence="6" id="KW-0999">Mitochondrion inner membrane</keyword>
<dbReference type="InterPro" id="IPR018108">
    <property type="entry name" value="MCP_transmembrane"/>
</dbReference>
<dbReference type="GO" id="GO:0005743">
    <property type="term" value="C:mitochondrial inner membrane"/>
    <property type="evidence" value="ECO:0007669"/>
    <property type="project" value="UniProtKB-SubCell"/>
</dbReference>
<dbReference type="AlphaFoldDB" id="A0A8H7EQP4"/>
<accession>A0A8H7EQP4</accession>
<comment type="similarity">
    <text evidence="2 11">Belongs to the mitochondrial carrier (TC 2.A.29) family.</text>
</comment>
<dbReference type="InterPro" id="IPR045315">
    <property type="entry name" value="Mtm1-like"/>
</dbReference>
<dbReference type="OrthoDB" id="1747031at2759"/>
<keyword evidence="9 10" id="KW-0472">Membrane</keyword>
<keyword evidence="4 10" id="KW-0812">Transmembrane</keyword>
<evidence type="ECO:0000256" key="10">
    <source>
        <dbReference type="PROSITE-ProRule" id="PRU00282"/>
    </source>
</evidence>
<feature type="transmembrane region" description="Helical" evidence="12">
    <location>
        <begin position="140"/>
        <end position="160"/>
    </location>
</feature>
<evidence type="ECO:0000256" key="4">
    <source>
        <dbReference type="ARBA" id="ARBA00022692"/>
    </source>
</evidence>
<dbReference type="Proteomes" id="UP000605846">
    <property type="component" value="Unassembled WGS sequence"/>
</dbReference>
<proteinExistence type="inferred from homology"/>
<protein>
    <recommendedName>
        <fullName evidence="15">Mitochondrial carrier protein</fullName>
    </recommendedName>
</protein>
<feature type="repeat" description="Solcar" evidence="10">
    <location>
        <begin position="47"/>
        <end position="128"/>
    </location>
</feature>
<comment type="subcellular location">
    <subcellularLocation>
        <location evidence="1">Mitochondrion inner membrane</location>
        <topology evidence="1">Multi-pass membrane protein</topology>
    </subcellularLocation>
</comment>
<evidence type="ECO:0000256" key="6">
    <source>
        <dbReference type="ARBA" id="ARBA00022792"/>
    </source>
</evidence>
<comment type="caution">
    <text evidence="13">The sequence shown here is derived from an EMBL/GenBank/DDBJ whole genome shotgun (WGS) entry which is preliminary data.</text>
</comment>
<evidence type="ECO:0000256" key="2">
    <source>
        <dbReference type="ARBA" id="ARBA00006375"/>
    </source>
</evidence>
<evidence type="ECO:0000313" key="13">
    <source>
        <dbReference type="EMBL" id="KAF7726270.1"/>
    </source>
</evidence>
<dbReference type="InterPro" id="IPR023395">
    <property type="entry name" value="MCP_dom_sf"/>
</dbReference>
<evidence type="ECO:0000256" key="11">
    <source>
        <dbReference type="RuleBase" id="RU000488"/>
    </source>
</evidence>
<name>A0A8H7EQP4_9FUNG</name>
<dbReference type="PANTHER" id="PTHR45760">
    <property type="entry name" value="FI19922P1-RELATED"/>
    <property type="match status" value="1"/>
</dbReference>
<dbReference type="GO" id="GO:1990542">
    <property type="term" value="P:mitochondrial transmembrane transport"/>
    <property type="evidence" value="ECO:0007669"/>
    <property type="project" value="InterPro"/>
</dbReference>
<dbReference type="PANTHER" id="PTHR45760:SF2">
    <property type="entry name" value="FI19922P1-RELATED"/>
    <property type="match status" value="1"/>
</dbReference>
<keyword evidence="7 12" id="KW-1133">Transmembrane helix</keyword>
<evidence type="ECO:0000256" key="5">
    <source>
        <dbReference type="ARBA" id="ARBA00022737"/>
    </source>
</evidence>
<feature type="transmembrane region" description="Helical" evidence="12">
    <location>
        <begin position="99"/>
        <end position="120"/>
    </location>
</feature>
<keyword evidence="14" id="KW-1185">Reference proteome</keyword>
<keyword evidence="3 11" id="KW-0813">Transport</keyword>